<dbReference type="InterPro" id="IPR052895">
    <property type="entry name" value="HetReg/Transcr_Mod"/>
</dbReference>
<dbReference type="PANTHER" id="PTHR24148:SF64">
    <property type="entry name" value="HETEROKARYON INCOMPATIBILITY DOMAIN-CONTAINING PROTEIN"/>
    <property type="match status" value="1"/>
</dbReference>
<evidence type="ECO:0000313" key="2">
    <source>
        <dbReference type="EMBL" id="KAF2117684.1"/>
    </source>
</evidence>
<evidence type="ECO:0000313" key="3">
    <source>
        <dbReference type="Proteomes" id="UP000799770"/>
    </source>
</evidence>
<dbReference type="PANTHER" id="PTHR24148">
    <property type="entry name" value="ANKYRIN REPEAT DOMAIN-CONTAINING PROTEIN 39 HOMOLOG-RELATED"/>
    <property type="match status" value="1"/>
</dbReference>
<keyword evidence="3" id="KW-1185">Reference proteome</keyword>
<sequence>MISNIRLCPIFGEIQTRLPRLWLVAIVVHITNNLASALRQIRADDLGLVWVDALCINQKDEPEKPSQVQRIRSIYKSAKEVVAWLVPHFQAALRSW</sequence>
<dbReference type="Proteomes" id="UP000799770">
    <property type="component" value="Unassembled WGS sequence"/>
</dbReference>
<dbReference type="InterPro" id="IPR010730">
    <property type="entry name" value="HET"/>
</dbReference>
<dbReference type="AlphaFoldDB" id="A0A6A5ZF07"/>
<reference evidence="2" key="1">
    <citation type="journal article" date="2020" name="Stud. Mycol.">
        <title>101 Dothideomycetes genomes: a test case for predicting lifestyles and emergence of pathogens.</title>
        <authorList>
            <person name="Haridas S."/>
            <person name="Albert R."/>
            <person name="Binder M."/>
            <person name="Bloem J."/>
            <person name="Labutti K."/>
            <person name="Salamov A."/>
            <person name="Andreopoulos B."/>
            <person name="Baker S."/>
            <person name="Barry K."/>
            <person name="Bills G."/>
            <person name="Bluhm B."/>
            <person name="Cannon C."/>
            <person name="Castanera R."/>
            <person name="Culley D."/>
            <person name="Daum C."/>
            <person name="Ezra D."/>
            <person name="Gonzalez J."/>
            <person name="Henrissat B."/>
            <person name="Kuo A."/>
            <person name="Liang C."/>
            <person name="Lipzen A."/>
            <person name="Lutzoni F."/>
            <person name="Magnuson J."/>
            <person name="Mondo S."/>
            <person name="Nolan M."/>
            <person name="Ohm R."/>
            <person name="Pangilinan J."/>
            <person name="Park H.-J."/>
            <person name="Ramirez L."/>
            <person name="Alfaro M."/>
            <person name="Sun H."/>
            <person name="Tritt A."/>
            <person name="Yoshinaga Y."/>
            <person name="Zwiers L.-H."/>
            <person name="Turgeon B."/>
            <person name="Goodwin S."/>
            <person name="Spatafora J."/>
            <person name="Crous P."/>
            <person name="Grigoriev I."/>
        </authorList>
    </citation>
    <scope>NUCLEOTIDE SEQUENCE</scope>
    <source>
        <strain evidence="2">CBS 627.86</strain>
    </source>
</reference>
<evidence type="ECO:0000259" key="1">
    <source>
        <dbReference type="Pfam" id="PF06985"/>
    </source>
</evidence>
<dbReference type="Pfam" id="PF06985">
    <property type="entry name" value="HET"/>
    <property type="match status" value="1"/>
</dbReference>
<protein>
    <submittedName>
        <fullName evidence="2">Heterokaryon incompatibility protein-domain-containing protein</fullName>
    </submittedName>
</protein>
<dbReference type="EMBL" id="ML977318">
    <property type="protein sequence ID" value="KAF2117684.1"/>
    <property type="molecule type" value="Genomic_DNA"/>
</dbReference>
<gene>
    <name evidence="2" type="ORF">BDV96DRAFT_489043</name>
</gene>
<dbReference type="OrthoDB" id="194358at2759"/>
<proteinExistence type="predicted"/>
<accession>A0A6A5ZF07</accession>
<name>A0A6A5ZF07_9PLEO</name>
<organism evidence="2 3">
    <name type="scientific">Lophiotrema nucula</name>
    <dbReference type="NCBI Taxonomy" id="690887"/>
    <lineage>
        <taxon>Eukaryota</taxon>
        <taxon>Fungi</taxon>
        <taxon>Dikarya</taxon>
        <taxon>Ascomycota</taxon>
        <taxon>Pezizomycotina</taxon>
        <taxon>Dothideomycetes</taxon>
        <taxon>Pleosporomycetidae</taxon>
        <taxon>Pleosporales</taxon>
        <taxon>Lophiotremataceae</taxon>
        <taxon>Lophiotrema</taxon>
    </lineage>
</organism>
<feature type="domain" description="Heterokaryon incompatibility" evidence="1">
    <location>
        <begin position="24"/>
        <end position="88"/>
    </location>
</feature>